<dbReference type="CDD" id="cd10910">
    <property type="entry name" value="PIN_limkain_b1_N_like"/>
    <property type="match status" value="1"/>
</dbReference>
<dbReference type="Gene3D" id="3.40.50.1010">
    <property type="entry name" value="5'-nuclease"/>
    <property type="match status" value="1"/>
</dbReference>
<dbReference type="InterPro" id="IPR024768">
    <property type="entry name" value="Marf1"/>
</dbReference>
<dbReference type="PANTHER" id="PTHR14379:SF3">
    <property type="entry name" value="MEIOSIS REGULATOR AND MRNA STABILITY FACTOR 1"/>
    <property type="match status" value="1"/>
</dbReference>
<dbReference type="PANTHER" id="PTHR14379">
    <property type="entry name" value="LIMKAIN B LKAP"/>
    <property type="match status" value="1"/>
</dbReference>
<dbReference type="GO" id="GO:0005777">
    <property type="term" value="C:peroxisome"/>
    <property type="evidence" value="ECO:0007669"/>
    <property type="project" value="InterPro"/>
</dbReference>
<dbReference type="EMBL" id="KV419424">
    <property type="protein sequence ID" value="KZS89884.1"/>
    <property type="molecule type" value="Genomic_DNA"/>
</dbReference>
<accession>A0A164QQX3</accession>
<dbReference type="Proteomes" id="UP000076722">
    <property type="component" value="Unassembled WGS sequence"/>
</dbReference>
<protein>
    <recommendedName>
        <fullName evidence="2">NYN domain-containing protein</fullName>
    </recommendedName>
</protein>
<dbReference type="GO" id="GO:0010468">
    <property type="term" value="P:regulation of gene expression"/>
    <property type="evidence" value="ECO:0007669"/>
    <property type="project" value="InterPro"/>
</dbReference>
<dbReference type="InterPro" id="IPR021139">
    <property type="entry name" value="NYN"/>
</dbReference>
<dbReference type="GO" id="GO:0004540">
    <property type="term" value="F:RNA nuclease activity"/>
    <property type="evidence" value="ECO:0007669"/>
    <property type="project" value="InterPro"/>
</dbReference>
<dbReference type="OrthoDB" id="549353at2759"/>
<evidence type="ECO:0000313" key="4">
    <source>
        <dbReference type="Proteomes" id="UP000076722"/>
    </source>
</evidence>
<dbReference type="GO" id="GO:1905762">
    <property type="term" value="F:CCR4-NOT complex binding"/>
    <property type="evidence" value="ECO:0007669"/>
    <property type="project" value="TreeGrafter"/>
</dbReference>
<gene>
    <name evidence="3" type="ORF">SISNIDRAFT_488754</name>
</gene>
<reference evidence="3 4" key="1">
    <citation type="journal article" date="2016" name="Mol. Biol. Evol.">
        <title>Comparative Genomics of Early-Diverging Mushroom-Forming Fungi Provides Insights into the Origins of Lignocellulose Decay Capabilities.</title>
        <authorList>
            <person name="Nagy L.G."/>
            <person name="Riley R."/>
            <person name="Tritt A."/>
            <person name="Adam C."/>
            <person name="Daum C."/>
            <person name="Floudas D."/>
            <person name="Sun H."/>
            <person name="Yadav J.S."/>
            <person name="Pangilinan J."/>
            <person name="Larsson K.H."/>
            <person name="Matsuura K."/>
            <person name="Barry K."/>
            <person name="Labutti K."/>
            <person name="Kuo R."/>
            <person name="Ohm R.A."/>
            <person name="Bhattacharya S.S."/>
            <person name="Shirouzu T."/>
            <person name="Yoshinaga Y."/>
            <person name="Martin F.M."/>
            <person name="Grigoriev I.V."/>
            <person name="Hibbett D.S."/>
        </authorList>
    </citation>
    <scope>NUCLEOTIDE SEQUENCE [LARGE SCALE GENOMIC DNA]</scope>
    <source>
        <strain evidence="3 4">HHB9708</strain>
    </source>
</reference>
<name>A0A164QQX3_9AGAM</name>
<feature type="domain" description="NYN" evidence="2">
    <location>
        <begin position="5"/>
        <end position="143"/>
    </location>
</feature>
<proteinExistence type="predicted"/>
<evidence type="ECO:0000256" key="1">
    <source>
        <dbReference type="SAM" id="MobiDB-lite"/>
    </source>
</evidence>
<feature type="region of interest" description="Disordered" evidence="1">
    <location>
        <begin position="263"/>
        <end position="361"/>
    </location>
</feature>
<evidence type="ECO:0000259" key="2">
    <source>
        <dbReference type="Pfam" id="PF01936"/>
    </source>
</evidence>
<sequence length="522" mass="57026">MGSAAAIFWDLENCRPASGANGFDVVARLRDATEAFGPISVLKAYSELSVTPRVTMLRSELQSSGVTLVDCPHNGGKEVADNMLIVDMLIHALENPTCTIILISGDRDFVYPISVLRLRRHKVVVVVPSNAHESLLNQASRVILWDSIISRHFHSTYPSERQFERQDIQRIKNIETTSYSNARPPDSLESWRSNKPSAATLVKPMASRSQEPKHIRRMSAPSIQGNSAVVNAFPCPPTSSSAALAASADNEAVFEQQPIIETDPGFLPVLDKPSEVSSTQEEDFADTSLSGRTLPASSSEDAETASEGRSVTPDCFNVSTEHSGPWGDSLGDAIPSTVEPPTSAVGRDQSPEPEASPPPDLSAFEPLVAVLRLCQIDGLRQPLRSFVASALLASNKFFYEQHGVSGFTQYAEKAAKAGLVKIGDVPKCPGREWIELLPLALKAPREFQPLVDILNILIASNNSNPERSTVNILLLKNDPEIYTKHGFRDWRRYASKAAEKGIITLGHTNKQDTVMLCPPWRK</sequence>
<keyword evidence="4" id="KW-1185">Reference proteome</keyword>
<dbReference type="Pfam" id="PF01936">
    <property type="entry name" value="NYN"/>
    <property type="match status" value="1"/>
</dbReference>
<organism evidence="3 4">
    <name type="scientific">Sistotremastrum niveocremeum HHB9708</name>
    <dbReference type="NCBI Taxonomy" id="1314777"/>
    <lineage>
        <taxon>Eukaryota</taxon>
        <taxon>Fungi</taxon>
        <taxon>Dikarya</taxon>
        <taxon>Basidiomycota</taxon>
        <taxon>Agaricomycotina</taxon>
        <taxon>Agaricomycetes</taxon>
        <taxon>Sistotremastrales</taxon>
        <taxon>Sistotremastraceae</taxon>
        <taxon>Sertulicium</taxon>
        <taxon>Sertulicium niveocremeum</taxon>
    </lineage>
</organism>
<evidence type="ECO:0000313" key="3">
    <source>
        <dbReference type="EMBL" id="KZS89884.1"/>
    </source>
</evidence>
<dbReference type="AlphaFoldDB" id="A0A164QQX3"/>
<dbReference type="STRING" id="1314777.A0A164QQX3"/>